<sequence length="70" mass="7717">MRHTSTEKTAVYVAALIRPRRTAFVSGHQDGSIIHFTFSSKNQIKICSVPGAPFCLVYTAHGIIAVSDRR</sequence>
<accession>A0A0C2FXV6</accession>
<evidence type="ECO:0008006" key="3">
    <source>
        <dbReference type="Google" id="ProtNLM"/>
    </source>
</evidence>
<name>A0A0C2FXV6_9BILA</name>
<dbReference type="AlphaFoldDB" id="A0A0C2FXV6"/>
<dbReference type="OrthoDB" id="10553562at2759"/>
<gene>
    <name evidence="1" type="ORF">ANCDUO_20228</name>
</gene>
<organism evidence="1 2">
    <name type="scientific">Ancylostoma duodenale</name>
    <dbReference type="NCBI Taxonomy" id="51022"/>
    <lineage>
        <taxon>Eukaryota</taxon>
        <taxon>Metazoa</taxon>
        <taxon>Ecdysozoa</taxon>
        <taxon>Nematoda</taxon>
        <taxon>Chromadorea</taxon>
        <taxon>Rhabditida</taxon>
        <taxon>Rhabditina</taxon>
        <taxon>Rhabditomorpha</taxon>
        <taxon>Strongyloidea</taxon>
        <taxon>Ancylostomatidae</taxon>
        <taxon>Ancylostomatinae</taxon>
        <taxon>Ancylostoma</taxon>
    </lineage>
</organism>
<dbReference type="Proteomes" id="UP000054047">
    <property type="component" value="Unassembled WGS sequence"/>
</dbReference>
<feature type="non-terminal residue" evidence="1">
    <location>
        <position position="70"/>
    </location>
</feature>
<keyword evidence="2" id="KW-1185">Reference proteome</keyword>
<evidence type="ECO:0000313" key="2">
    <source>
        <dbReference type="Proteomes" id="UP000054047"/>
    </source>
</evidence>
<evidence type="ECO:0000313" key="1">
    <source>
        <dbReference type="EMBL" id="KIH49696.1"/>
    </source>
</evidence>
<dbReference type="EMBL" id="KN752321">
    <property type="protein sequence ID" value="KIH49696.1"/>
    <property type="molecule type" value="Genomic_DNA"/>
</dbReference>
<reference evidence="1 2" key="1">
    <citation type="submission" date="2013-12" db="EMBL/GenBank/DDBJ databases">
        <title>Draft genome of the parsitic nematode Ancylostoma duodenale.</title>
        <authorList>
            <person name="Mitreva M."/>
        </authorList>
    </citation>
    <scope>NUCLEOTIDE SEQUENCE [LARGE SCALE GENOMIC DNA]</scope>
    <source>
        <strain evidence="1 2">Zhejiang</strain>
    </source>
</reference>
<protein>
    <recommendedName>
        <fullName evidence="3">WD domain, G-beta repeat protein</fullName>
    </recommendedName>
</protein>
<proteinExistence type="predicted"/>